<dbReference type="GeneID" id="40325074"/>
<proteinExistence type="predicted"/>
<gene>
    <name evidence="2" type="ORF">TraAM80_01141</name>
</gene>
<comment type="caution">
    <text evidence="2">The sequence shown here is derived from an EMBL/GenBank/DDBJ whole genome shotgun (WGS) entry which is preliminary data.</text>
</comment>
<dbReference type="Proteomes" id="UP000283634">
    <property type="component" value="Unassembled WGS sequence"/>
</dbReference>
<accession>A0A3R7N0W8</accession>
<dbReference type="EMBL" id="MKGL01000023">
    <property type="protein sequence ID" value="RNF11014.1"/>
    <property type="molecule type" value="Genomic_DNA"/>
</dbReference>
<keyword evidence="1" id="KW-0812">Transmembrane</keyword>
<evidence type="ECO:0000313" key="2">
    <source>
        <dbReference type="EMBL" id="RNF11014.1"/>
    </source>
</evidence>
<evidence type="ECO:0000256" key="1">
    <source>
        <dbReference type="SAM" id="Phobius"/>
    </source>
</evidence>
<keyword evidence="1" id="KW-1133">Transmembrane helix</keyword>
<name>A0A3R7N0W8_TRYRA</name>
<protein>
    <submittedName>
        <fullName evidence="2">Uncharacterized protein</fullName>
    </submittedName>
</protein>
<reference evidence="2 3" key="1">
    <citation type="journal article" date="2018" name="BMC Genomics">
        <title>Genomic comparison of Trypanosoma conorhini and Trypanosoma rangeli to Trypanosoma cruzi strains of high and low virulence.</title>
        <authorList>
            <person name="Bradwell K.R."/>
            <person name="Koparde V.N."/>
            <person name="Matveyev A.V."/>
            <person name="Serrano M.G."/>
            <person name="Alves J.M."/>
            <person name="Parikh H."/>
            <person name="Huang B."/>
            <person name="Lee V."/>
            <person name="Espinosa-Alvarez O."/>
            <person name="Ortiz P.A."/>
            <person name="Costa-Martins A.G."/>
            <person name="Teixeira M.M."/>
            <person name="Buck G.A."/>
        </authorList>
    </citation>
    <scope>NUCLEOTIDE SEQUENCE [LARGE SCALE GENOMIC DNA]</scope>
    <source>
        <strain evidence="2 3">AM80</strain>
    </source>
</reference>
<evidence type="ECO:0000313" key="3">
    <source>
        <dbReference type="Proteomes" id="UP000283634"/>
    </source>
</evidence>
<organism evidence="2 3">
    <name type="scientific">Trypanosoma rangeli</name>
    <dbReference type="NCBI Taxonomy" id="5698"/>
    <lineage>
        <taxon>Eukaryota</taxon>
        <taxon>Discoba</taxon>
        <taxon>Euglenozoa</taxon>
        <taxon>Kinetoplastea</taxon>
        <taxon>Metakinetoplastina</taxon>
        <taxon>Trypanosomatida</taxon>
        <taxon>Trypanosomatidae</taxon>
        <taxon>Trypanosoma</taxon>
        <taxon>Herpetosoma</taxon>
    </lineage>
</organism>
<dbReference type="RefSeq" id="XP_029241908.1">
    <property type="nucleotide sequence ID" value="XM_029378194.1"/>
</dbReference>
<feature type="transmembrane region" description="Helical" evidence="1">
    <location>
        <begin position="123"/>
        <end position="153"/>
    </location>
</feature>
<dbReference type="AlphaFoldDB" id="A0A3R7N0W8"/>
<feature type="transmembrane region" description="Helical" evidence="1">
    <location>
        <begin position="86"/>
        <end position="111"/>
    </location>
</feature>
<keyword evidence="3" id="KW-1185">Reference proteome</keyword>
<keyword evidence="1" id="KW-0472">Membrane</keyword>
<sequence length="177" mass="19242">MSESCSEGCAVGCKHCWPYIQHVRGCGGVCSVALCLTGQCSILLYAGHAVLLSLGVGEACRWQDHLLRAAAGVFPLPRTREMTSCIWASACASCTGRGCFFSFFCIVCSALRQRCWKFMCMRFWNAAVVLGLAAIQVCADACFWSCVVAGVWVKFPGPNYGAAGRVWFNLVVRVFLL</sequence>